<sequence>MSIPGKLRAGLGALGIRPPPPVSGPRRVSGGVRAPQPRC</sequence>
<dbReference type="EMBL" id="CM000784">
    <property type="protein sequence ID" value="AQK89185.1"/>
    <property type="molecule type" value="Genomic_DNA"/>
</dbReference>
<proteinExistence type="predicted"/>
<protein>
    <submittedName>
        <fullName evidence="2">Protoporphyrinogen IX oxidase1</fullName>
    </submittedName>
</protein>
<organism evidence="2">
    <name type="scientific">Zea mays</name>
    <name type="common">Maize</name>
    <dbReference type="NCBI Taxonomy" id="4577"/>
    <lineage>
        <taxon>Eukaryota</taxon>
        <taxon>Viridiplantae</taxon>
        <taxon>Streptophyta</taxon>
        <taxon>Embryophyta</taxon>
        <taxon>Tracheophyta</taxon>
        <taxon>Spermatophyta</taxon>
        <taxon>Magnoliopsida</taxon>
        <taxon>Liliopsida</taxon>
        <taxon>Poales</taxon>
        <taxon>Poaceae</taxon>
        <taxon>PACMAD clade</taxon>
        <taxon>Panicoideae</taxon>
        <taxon>Andropogonodae</taxon>
        <taxon>Andropogoneae</taxon>
        <taxon>Tripsacinae</taxon>
        <taxon>Zea</taxon>
    </lineage>
</organism>
<feature type="compositionally biased region" description="Low complexity" evidence="1">
    <location>
        <begin position="24"/>
        <end position="33"/>
    </location>
</feature>
<reference evidence="2" key="1">
    <citation type="submission" date="2015-12" db="EMBL/GenBank/DDBJ databases">
        <title>Update maize B73 reference genome by single molecule sequencing technologies.</title>
        <authorList>
            <consortium name="Maize Genome Sequencing Project"/>
            <person name="Ware D."/>
        </authorList>
    </citation>
    <scope>NUCLEOTIDE SEQUENCE</scope>
    <source>
        <tissue evidence="2">Seedling</tissue>
    </source>
</reference>
<accession>A0A1D6FAW1</accession>
<evidence type="ECO:0000313" key="2">
    <source>
        <dbReference type="EMBL" id="AQK89185.1"/>
    </source>
</evidence>
<dbReference type="AlphaFoldDB" id="A0A1D6FAW1"/>
<feature type="region of interest" description="Disordered" evidence="1">
    <location>
        <begin position="1"/>
        <end position="39"/>
    </location>
</feature>
<name>A0A1D6FAW1_MAIZE</name>
<gene>
    <name evidence="2" type="ORF">ZEAMMB73_Zm00001d008203</name>
</gene>
<evidence type="ECO:0000256" key="1">
    <source>
        <dbReference type="SAM" id="MobiDB-lite"/>
    </source>
</evidence>